<proteinExistence type="predicted"/>
<dbReference type="AlphaFoldDB" id="A0A437MNF1"/>
<dbReference type="RefSeq" id="WP_127785904.1">
    <property type="nucleotide sequence ID" value="NZ_SACL01000001.1"/>
</dbReference>
<organism evidence="1 2">
    <name type="scientific">Rhodovarius crocodyli</name>
    <dbReference type="NCBI Taxonomy" id="1979269"/>
    <lineage>
        <taxon>Bacteria</taxon>
        <taxon>Pseudomonadati</taxon>
        <taxon>Pseudomonadota</taxon>
        <taxon>Alphaproteobacteria</taxon>
        <taxon>Acetobacterales</taxon>
        <taxon>Roseomonadaceae</taxon>
        <taxon>Rhodovarius</taxon>
    </lineage>
</organism>
<comment type="caution">
    <text evidence="1">The sequence shown here is derived from an EMBL/GenBank/DDBJ whole genome shotgun (WGS) entry which is preliminary data.</text>
</comment>
<accession>A0A437MNF1</accession>
<dbReference type="OrthoDB" id="7281611at2"/>
<reference evidence="1 2" key="1">
    <citation type="submission" date="2019-01" db="EMBL/GenBank/DDBJ databases">
        <authorList>
            <person name="Chen W.-M."/>
        </authorList>
    </citation>
    <scope>NUCLEOTIDE SEQUENCE [LARGE SCALE GENOMIC DNA]</scope>
    <source>
        <strain evidence="1 2">CCP-6</strain>
    </source>
</reference>
<gene>
    <name evidence="1" type="ORF">EOD42_03435</name>
</gene>
<name>A0A437MNF1_9PROT</name>
<keyword evidence="2" id="KW-1185">Reference proteome</keyword>
<sequence>MEEPALVPPTMEQIARWQGVQLPNATARHGLGEMQGLIDAMAALRGTMVFEDEPSSFEAALRDCREKEA</sequence>
<evidence type="ECO:0000313" key="2">
    <source>
        <dbReference type="Proteomes" id="UP000282957"/>
    </source>
</evidence>
<protein>
    <submittedName>
        <fullName evidence="1">Uncharacterized protein</fullName>
    </submittedName>
</protein>
<dbReference type="EMBL" id="SACL01000001">
    <property type="protein sequence ID" value="RVT99166.1"/>
    <property type="molecule type" value="Genomic_DNA"/>
</dbReference>
<dbReference type="Proteomes" id="UP000282957">
    <property type="component" value="Unassembled WGS sequence"/>
</dbReference>
<evidence type="ECO:0000313" key="1">
    <source>
        <dbReference type="EMBL" id="RVT99166.1"/>
    </source>
</evidence>